<evidence type="ECO:0000313" key="2">
    <source>
        <dbReference type="Proteomes" id="UP000662783"/>
    </source>
</evidence>
<dbReference type="RefSeq" id="WP_205722356.1">
    <property type="nucleotide sequence ID" value="NZ_CP070608.1"/>
</dbReference>
<protein>
    <submittedName>
        <fullName evidence="1">Uncharacterized protein</fullName>
    </submittedName>
</protein>
<evidence type="ECO:0000313" key="1">
    <source>
        <dbReference type="EMBL" id="QSE97848.1"/>
    </source>
</evidence>
<dbReference type="EMBL" id="CP070608">
    <property type="protein sequence ID" value="QSE97848.1"/>
    <property type="molecule type" value="Genomic_DNA"/>
</dbReference>
<accession>A0A974WLZ0</accession>
<reference evidence="1" key="1">
    <citation type="submission" date="2021-02" db="EMBL/GenBank/DDBJ databases">
        <title>Fulvivirga sp. S481 isolated from sea water.</title>
        <authorList>
            <person name="Bae S.S."/>
            <person name="Baek K."/>
        </authorList>
    </citation>
    <scope>NUCLEOTIDE SEQUENCE</scope>
    <source>
        <strain evidence="1">S481</strain>
    </source>
</reference>
<organism evidence="1 2">
    <name type="scientific">Fulvivirga lutea</name>
    <dbReference type="NCBI Taxonomy" id="2810512"/>
    <lineage>
        <taxon>Bacteria</taxon>
        <taxon>Pseudomonadati</taxon>
        <taxon>Bacteroidota</taxon>
        <taxon>Cytophagia</taxon>
        <taxon>Cytophagales</taxon>
        <taxon>Fulvivirgaceae</taxon>
        <taxon>Fulvivirga</taxon>
    </lineage>
</organism>
<proteinExistence type="predicted"/>
<sequence>MKNNLYLMLLVFLILYSCGESTEPMPEIGELSFNISDTSIPDGRVEEGTFSKIIFALKNNDQDAIIDTIEVVKFGDSYQSEVLSLEVGEYSLEEFLVLNDENEVTYATPVSGSDTEHLVDTALPLSFTISTNETVNVAPQVVSTAGFTPEDFGYLGISFEPVDIMHLVINLFRQTNDGFNFVSGSVSISNETEVLYEGELLNQSNSITIRKSERYYIEIEKEGFNTYSRTFTTQELDEFDGILNITMNPSASSVILRYNLPEGVDPEVAFISIQSENSTFYKTTGIFDVTELDEIVKVMPISGNGNYNIFIGIYESIEFLNNPVIYGTGTFELSAGNEYQLTSPNESNAGGLELAWYNADGIVTEHLAVIRANNPFCDPVLYSHILTELDYSHIELLLVDSGGIVWDAAGEENVRIVDFSNVAETRFQFCDNPLNDQGLFMTLSYYFQGVMKDGTFIDTYWDIKSTDMDGN</sequence>
<dbReference type="PROSITE" id="PS51257">
    <property type="entry name" value="PROKAR_LIPOPROTEIN"/>
    <property type="match status" value="1"/>
</dbReference>
<dbReference type="KEGG" id="fuv:JR347_01805"/>
<dbReference type="AlphaFoldDB" id="A0A974WLZ0"/>
<gene>
    <name evidence="1" type="ORF">JR347_01805</name>
</gene>
<keyword evidence="2" id="KW-1185">Reference proteome</keyword>
<dbReference type="Proteomes" id="UP000662783">
    <property type="component" value="Chromosome"/>
</dbReference>
<name>A0A974WLZ0_9BACT</name>